<dbReference type="EMBL" id="SDMP01000015">
    <property type="protein sequence ID" value="RYR09397.1"/>
    <property type="molecule type" value="Genomic_DNA"/>
</dbReference>
<dbReference type="InterPro" id="IPR012340">
    <property type="entry name" value="NA-bd_OB-fold"/>
</dbReference>
<keyword evidence="2" id="KW-1185">Reference proteome</keyword>
<evidence type="ECO:0000313" key="2">
    <source>
        <dbReference type="Proteomes" id="UP000289738"/>
    </source>
</evidence>
<name>A0A444Z593_ARAHY</name>
<dbReference type="Proteomes" id="UP000289738">
    <property type="component" value="Chromosome B05"/>
</dbReference>
<dbReference type="Gene3D" id="2.40.50.140">
    <property type="entry name" value="Nucleic acid-binding proteins"/>
    <property type="match status" value="1"/>
</dbReference>
<evidence type="ECO:0008006" key="3">
    <source>
        <dbReference type="Google" id="ProtNLM"/>
    </source>
</evidence>
<gene>
    <name evidence="1" type="ORF">Ahy_B05g077699</name>
</gene>
<organism evidence="1 2">
    <name type="scientific">Arachis hypogaea</name>
    <name type="common">Peanut</name>
    <dbReference type="NCBI Taxonomy" id="3818"/>
    <lineage>
        <taxon>Eukaryota</taxon>
        <taxon>Viridiplantae</taxon>
        <taxon>Streptophyta</taxon>
        <taxon>Embryophyta</taxon>
        <taxon>Tracheophyta</taxon>
        <taxon>Spermatophyta</taxon>
        <taxon>Magnoliopsida</taxon>
        <taxon>eudicotyledons</taxon>
        <taxon>Gunneridae</taxon>
        <taxon>Pentapetalae</taxon>
        <taxon>rosids</taxon>
        <taxon>fabids</taxon>
        <taxon>Fabales</taxon>
        <taxon>Fabaceae</taxon>
        <taxon>Papilionoideae</taxon>
        <taxon>50 kb inversion clade</taxon>
        <taxon>dalbergioids sensu lato</taxon>
        <taxon>Dalbergieae</taxon>
        <taxon>Pterocarpus clade</taxon>
        <taxon>Arachis</taxon>
    </lineage>
</organism>
<accession>A0A444Z593</accession>
<sequence>MNSETVSNLVTAGVGSEAAPVEVDKPSSKRLRPARSNVWNFFKKLGPDKDGVERSECKGCKKVFEAGDFVGVLCRLKRKRDVECNGNILKVMILEVFADGKKISCNLIGDCCALIDINSLKSRLRSNEIGDLVSVIDDESFDWKLIRTIAYLKGNNEMLVLIRPLSQYLKTSLSMDSLEMMTTKVECIDAMRRYRIKIIVSHSNGSKIFILEDDEVMQILKKSCSKFLKDETNFSEHHFSIDEQKIVFIVDPRPVGYELNTSLHIVYAIYDDIDIVKFFEDSTHDNQ</sequence>
<dbReference type="AlphaFoldDB" id="A0A444Z593"/>
<proteinExistence type="predicted"/>
<comment type="caution">
    <text evidence="1">The sequence shown here is derived from an EMBL/GenBank/DDBJ whole genome shotgun (WGS) entry which is preliminary data.</text>
</comment>
<evidence type="ECO:0000313" key="1">
    <source>
        <dbReference type="EMBL" id="RYR09397.1"/>
    </source>
</evidence>
<protein>
    <recommendedName>
        <fullName evidence="3">BED-type domain-containing protein</fullName>
    </recommendedName>
</protein>
<reference evidence="1 2" key="1">
    <citation type="submission" date="2019-01" db="EMBL/GenBank/DDBJ databases">
        <title>Sequencing of cultivated peanut Arachis hypogaea provides insights into genome evolution and oil improvement.</title>
        <authorList>
            <person name="Chen X."/>
        </authorList>
    </citation>
    <scope>NUCLEOTIDE SEQUENCE [LARGE SCALE GENOMIC DNA]</scope>
    <source>
        <strain evidence="2">cv. Fuhuasheng</strain>
        <tissue evidence="1">Leaves</tissue>
    </source>
</reference>